<reference evidence="2 3" key="1">
    <citation type="submission" date="2011-10" db="EMBL/GenBank/DDBJ databases">
        <title>The Genome Sequence of Actinomyces graevenitzii C83.</title>
        <authorList>
            <consortium name="The Broad Institute Genome Sequencing Platform"/>
            <consortium name="The Broad Institute Genome Sequencing Center for Infectious Disease"/>
            <person name="Earl A."/>
            <person name="Ward D."/>
            <person name="Feldgarden M."/>
            <person name="Gevers D."/>
            <person name="Sibley C.D."/>
            <person name="Field T.R."/>
            <person name="Grinwis M."/>
            <person name="Eshaghurshan C.S."/>
            <person name="Surette M.G."/>
            <person name="Young S.K."/>
            <person name="Zeng Q."/>
            <person name="Gargeya S."/>
            <person name="Fitzgerald M."/>
            <person name="Haas B."/>
            <person name="Abouelleil A."/>
            <person name="Alvarado L."/>
            <person name="Arachchi H.M."/>
            <person name="Berlin A."/>
            <person name="Brown A."/>
            <person name="Chapman S.B."/>
            <person name="Chen Z."/>
            <person name="Dunbar C."/>
            <person name="Freedman E."/>
            <person name="Gearin G."/>
            <person name="Goldberg J."/>
            <person name="Griggs A."/>
            <person name="Gujja S."/>
            <person name="Heiman D."/>
            <person name="Howarth C."/>
            <person name="Larson L."/>
            <person name="Lui A."/>
            <person name="MacDonald P.J.P."/>
            <person name="Montmayeur A."/>
            <person name="Murphy C."/>
            <person name="Neiman D."/>
            <person name="Pearson M."/>
            <person name="Priest M."/>
            <person name="Roberts A."/>
            <person name="Saif S."/>
            <person name="Shea T."/>
            <person name="Shenoy N."/>
            <person name="Sisk P."/>
            <person name="Stolte C."/>
            <person name="Sykes S."/>
            <person name="Wortman J."/>
            <person name="Nusbaum C."/>
            <person name="Birren B."/>
        </authorList>
    </citation>
    <scope>NUCLEOTIDE SEQUENCE [LARGE SCALE GENOMIC DNA]</scope>
    <source>
        <strain evidence="2 3">C83</strain>
    </source>
</reference>
<name>G9PEU2_9ACTO</name>
<protein>
    <recommendedName>
        <fullName evidence="1">SGNH hydrolase-type esterase domain-containing protein</fullName>
    </recommendedName>
</protein>
<gene>
    <name evidence="2" type="ORF">HMPREF0045_00766</name>
</gene>
<evidence type="ECO:0000313" key="3">
    <source>
        <dbReference type="Proteomes" id="UP000003822"/>
    </source>
</evidence>
<organism evidence="2 3">
    <name type="scientific">Actinomyces graevenitzii C83</name>
    <dbReference type="NCBI Taxonomy" id="435830"/>
    <lineage>
        <taxon>Bacteria</taxon>
        <taxon>Bacillati</taxon>
        <taxon>Actinomycetota</taxon>
        <taxon>Actinomycetes</taxon>
        <taxon>Actinomycetales</taxon>
        <taxon>Actinomycetaceae</taxon>
        <taxon>Actinomyces</taxon>
    </lineage>
</organism>
<dbReference type="Proteomes" id="UP000003822">
    <property type="component" value="Unassembled WGS sequence"/>
</dbReference>
<comment type="caution">
    <text evidence="2">The sequence shown here is derived from an EMBL/GenBank/DDBJ whole genome shotgun (WGS) entry which is preliminary data.</text>
</comment>
<dbReference type="Pfam" id="PF13472">
    <property type="entry name" value="Lipase_GDSL_2"/>
    <property type="match status" value="1"/>
</dbReference>
<dbReference type="eggNOG" id="COG2755">
    <property type="taxonomic scope" value="Bacteria"/>
</dbReference>
<dbReference type="STRING" id="435830.HMPREF0045_00766"/>
<evidence type="ECO:0000259" key="1">
    <source>
        <dbReference type="Pfam" id="PF13472"/>
    </source>
</evidence>
<dbReference type="AlphaFoldDB" id="G9PEU2"/>
<dbReference type="Gene3D" id="3.40.50.1110">
    <property type="entry name" value="SGNH hydrolase"/>
    <property type="match status" value="1"/>
</dbReference>
<dbReference type="PATRIC" id="fig|435830.3.peg.739"/>
<accession>G9PEU2</accession>
<proteinExistence type="predicted"/>
<keyword evidence="3" id="KW-1185">Reference proteome</keyword>
<dbReference type="InterPro" id="IPR013830">
    <property type="entry name" value="SGNH_hydro"/>
</dbReference>
<feature type="domain" description="SGNH hydrolase-type esterase" evidence="1">
    <location>
        <begin position="11"/>
        <end position="182"/>
    </location>
</feature>
<evidence type="ECO:0000313" key="2">
    <source>
        <dbReference type="EMBL" id="EHM88553.1"/>
    </source>
</evidence>
<sequence>MLAVSEINLIFIGDELITGRGDARALGWVGRVMARTNSLEVIDAPSWSTLAVPGEVSAQLSNRWRDEAARRVVPGARNLLVIGVGVADVTHNVSTARSSLALANIIDAAVMYEKLECLMVGPPPLTVANPKALAALNNAAREVCRRRNVTYVDTYTPLVKHEQWLTDIALNDGAYPGQAGYGLLAWLVLHRGWNQWLGL</sequence>
<dbReference type="EMBL" id="ACRN01000004">
    <property type="protein sequence ID" value="EHM88553.1"/>
    <property type="molecule type" value="Genomic_DNA"/>
</dbReference>
<dbReference type="InterPro" id="IPR036514">
    <property type="entry name" value="SGNH_hydro_sf"/>
</dbReference>
<dbReference type="HOGENOM" id="CLU_088196_0_0_11"/>
<dbReference type="SUPFAM" id="SSF52266">
    <property type="entry name" value="SGNH hydrolase"/>
    <property type="match status" value="1"/>
</dbReference>